<keyword evidence="3" id="KW-0808">Transferase</keyword>
<evidence type="ECO:0000256" key="6">
    <source>
        <dbReference type="ARBA" id="ARBA00022840"/>
    </source>
</evidence>
<evidence type="ECO:0000256" key="1">
    <source>
        <dbReference type="ARBA" id="ARBA00012513"/>
    </source>
</evidence>
<evidence type="ECO:0000256" key="9">
    <source>
        <dbReference type="PROSITE-ProRule" id="PRU10141"/>
    </source>
</evidence>
<accession>A0ABP1RVN6</accession>
<evidence type="ECO:0000259" key="11">
    <source>
        <dbReference type="PROSITE" id="PS50011"/>
    </source>
</evidence>
<dbReference type="EMBL" id="CAXLJM020000111">
    <property type="protein sequence ID" value="CAL8136566.1"/>
    <property type="molecule type" value="Genomic_DNA"/>
</dbReference>
<dbReference type="PANTHER" id="PTHR47167:SF4">
    <property type="entry name" value="SERINE_THREONINE-PROTEIN KINASE TAO"/>
    <property type="match status" value="1"/>
</dbReference>
<feature type="compositionally biased region" description="Basic and acidic residues" evidence="10">
    <location>
        <begin position="666"/>
        <end position="675"/>
    </location>
</feature>
<evidence type="ECO:0000313" key="13">
    <source>
        <dbReference type="Proteomes" id="UP001642540"/>
    </source>
</evidence>
<comment type="catalytic activity">
    <reaction evidence="7">
        <text>L-threonyl-[protein] + ATP = O-phospho-L-threonyl-[protein] + ADP + H(+)</text>
        <dbReference type="Rhea" id="RHEA:46608"/>
        <dbReference type="Rhea" id="RHEA-COMP:11060"/>
        <dbReference type="Rhea" id="RHEA-COMP:11605"/>
        <dbReference type="ChEBI" id="CHEBI:15378"/>
        <dbReference type="ChEBI" id="CHEBI:30013"/>
        <dbReference type="ChEBI" id="CHEBI:30616"/>
        <dbReference type="ChEBI" id="CHEBI:61977"/>
        <dbReference type="ChEBI" id="CHEBI:456216"/>
        <dbReference type="EC" id="2.7.11.1"/>
    </reaction>
</comment>
<keyword evidence="6 9" id="KW-0067">ATP-binding</keyword>
<dbReference type="InterPro" id="IPR011009">
    <property type="entry name" value="Kinase-like_dom_sf"/>
</dbReference>
<evidence type="ECO:0000256" key="5">
    <source>
        <dbReference type="ARBA" id="ARBA00022777"/>
    </source>
</evidence>
<feature type="region of interest" description="Disordered" evidence="10">
    <location>
        <begin position="647"/>
        <end position="675"/>
    </location>
</feature>
<dbReference type="SMART" id="SM00220">
    <property type="entry name" value="S_TKc"/>
    <property type="match status" value="1"/>
</dbReference>
<dbReference type="InterPro" id="IPR017441">
    <property type="entry name" value="Protein_kinase_ATP_BS"/>
</dbReference>
<proteinExistence type="predicted"/>
<feature type="domain" description="Protein kinase" evidence="11">
    <location>
        <begin position="59"/>
        <end position="317"/>
    </location>
</feature>
<evidence type="ECO:0000256" key="10">
    <source>
        <dbReference type="SAM" id="MobiDB-lite"/>
    </source>
</evidence>
<dbReference type="Pfam" id="PF00069">
    <property type="entry name" value="Pkinase"/>
    <property type="match status" value="1"/>
</dbReference>
<name>A0ABP1RVN6_9HEXA</name>
<dbReference type="InterPro" id="IPR000719">
    <property type="entry name" value="Prot_kinase_dom"/>
</dbReference>
<keyword evidence="4 9" id="KW-0547">Nucleotide-binding</keyword>
<organism evidence="12 13">
    <name type="scientific">Orchesella dallaii</name>
    <dbReference type="NCBI Taxonomy" id="48710"/>
    <lineage>
        <taxon>Eukaryota</taxon>
        <taxon>Metazoa</taxon>
        <taxon>Ecdysozoa</taxon>
        <taxon>Arthropoda</taxon>
        <taxon>Hexapoda</taxon>
        <taxon>Collembola</taxon>
        <taxon>Entomobryomorpha</taxon>
        <taxon>Entomobryoidea</taxon>
        <taxon>Orchesellidae</taxon>
        <taxon>Orchesellinae</taxon>
        <taxon>Orchesella</taxon>
    </lineage>
</organism>
<feature type="binding site" evidence="9">
    <location>
        <position position="89"/>
    </location>
    <ligand>
        <name>ATP</name>
        <dbReference type="ChEBI" id="CHEBI:30616"/>
    </ligand>
</feature>
<protein>
    <recommendedName>
        <fullName evidence="1">non-specific serine/threonine protein kinase</fullName>
        <ecNumber evidence="1">2.7.11.1</ecNumber>
    </recommendedName>
</protein>
<evidence type="ECO:0000313" key="12">
    <source>
        <dbReference type="EMBL" id="CAL8136566.1"/>
    </source>
</evidence>
<dbReference type="InterPro" id="IPR051234">
    <property type="entry name" value="TAO_STE20_kinase"/>
</dbReference>
<evidence type="ECO:0000256" key="3">
    <source>
        <dbReference type="ARBA" id="ARBA00022679"/>
    </source>
</evidence>
<dbReference type="Proteomes" id="UP001642540">
    <property type="component" value="Unassembled WGS sequence"/>
</dbReference>
<keyword evidence="2" id="KW-0723">Serine/threonine-protein kinase</keyword>
<dbReference type="PROSITE" id="PS50011">
    <property type="entry name" value="PROTEIN_KINASE_DOM"/>
    <property type="match status" value="1"/>
</dbReference>
<comment type="catalytic activity">
    <reaction evidence="8">
        <text>L-seryl-[protein] + ATP = O-phospho-L-seryl-[protein] + ADP + H(+)</text>
        <dbReference type="Rhea" id="RHEA:17989"/>
        <dbReference type="Rhea" id="RHEA-COMP:9863"/>
        <dbReference type="Rhea" id="RHEA-COMP:11604"/>
        <dbReference type="ChEBI" id="CHEBI:15378"/>
        <dbReference type="ChEBI" id="CHEBI:29999"/>
        <dbReference type="ChEBI" id="CHEBI:30616"/>
        <dbReference type="ChEBI" id="CHEBI:83421"/>
        <dbReference type="ChEBI" id="CHEBI:456216"/>
        <dbReference type="EC" id="2.7.11.1"/>
    </reaction>
</comment>
<reference evidence="12 13" key="1">
    <citation type="submission" date="2024-08" db="EMBL/GenBank/DDBJ databases">
        <authorList>
            <person name="Cucini C."/>
            <person name="Frati F."/>
        </authorList>
    </citation>
    <scope>NUCLEOTIDE SEQUENCE [LARGE SCALE GENOMIC DNA]</scope>
</reference>
<dbReference type="EC" id="2.7.11.1" evidence="1"/>
<evidence type="ECO:0000256" key="7">
    <source>
        <dbReference type="ARBA" id="ARBA00047899"/>
    </source>
</evidence>
<feature type="region of interest" description="Disordered" evidence="10">
    <location>
        <begin position="362"/>
        <end position="387"/>
    </location>
</feature>
<dbReference type="PROSITE" id="PS00107">
    <property type="entry name" value="PROTEIN_KINASE_ATP"/>
    <property type="match status" value="1"/>
</dbReference>
<gene>
    <name evidence="12" type="ORF">ODALV1_LOCUS26505</name>
</gene>
<dbReference type="Gene3D" id="3.30.200.20">
    <property type="entry name" value="Phosphorylase Kinase, domain 1"/>
    <property type="match status" value="1"/>
</dbReference>
<feature type="compositionally biased region" description="Polar residues" evidence="10">
    <location>
        <begin position="370"/>
        <end position="380"/>
    </location>
</feature>
<dbReference type="PANTHER" id="PTHR47167">
    <property type="entry name" value="SERINE/THREONINE-PROTEIN KINASE TAO1-LIKE PROTEIN"/>
    <property type="match status" value="1"/>
</dbReference>
<evidence type="ECO:0000256" key="8">
    <source>
        <dbReference type="ARBA" id="ARBA00048679"/>
    </source>
</evidence>
<evidence type="ECO:0000256" key="2">
    <source>
        <dbReference type="ARBA" id="ARBA00022527"/>
    </source>
</evidence>
<sequence length="769" mass="88875">MAIIMQSDNKNGLKLLEPVRKSGFENGNEHLLHQVQRAGNLDDPEVAALFDAGDPDRIFEDLRAIGHGSFGAVYFARNRESKESVAIKKMSFMGKQSMEKWQDILKEIRFLWDLHHPNIIEYKGCYLKEQTAWLVTEYCIGSASDILHVHKQSGLREPEISSICSGVLLALDHLHSLGRIHRDVKAGNILLSESGSVKLADFGSASLHCPAQSFVGTPYWMAPELILAMEEGHYDGKVDVWSLGITSIELAEGKPPYFSMNAMSALYHIPQNESPSLDPRGGRVWSPQFRHFVQTCLLKKPEERPTSKQLLTSHPFISGGSRASISPSQILLELISRTKSAVRELDDNLNCKKMKRILLTDDDPDDVDSSLETAHNSQGAVSLKEETSSISSSSSLESLRNKFYYEQMSGYRRMRKEHQTALIKLEDKCRLQMDEKGRALDGEYEAMLLLFSKELAKLLARHQKEMDSKGKEGLTGEKQLRKEISISLEQERKSWDERKRKEYQKVKERWRAELGEDGVPRTKRQREGIIQGRKENWKRQEVHEENQMVRSHKNYLDLEIRRYRRRKLVETHDLEGNLLKEELGKREQQLEQAHSLLVKQHESTQQLEFGQQRSIHELKEEQGGKLHQAEVTNQREYMARAEVELRKKQLRTSSGRGGGGGGTKNQELHQQQRDQLRRKLEAELRSLMEYQLKNTMQAEGQRERERRELSERVAVRGRLLEQKMREEMKQFEGEKRERLRLLGERQFREIERFDDESNRLGFSLAQVTE</sequence>
<dbReference type="SUPFAM" id="SSF56112">
    <property type="entry name" value="Protein kinase-like (PK-like)"/>
    <property type="match status" value="1"/>
</dbReference>
<keyword evidence="5" id="KW-0418">Kinase</keyword>
<comment type="caution">
    <text evidence="12">The sequence shown here is derived from an EMBL/GenBank/DDBJ whole genome shotgun (WGS) entry which is preliminary data.</text>
</comment>
<keyword evidence="13" id="KW-1185">Reference proteome</keyword>
<evidence type="ECO:0000256" key="4">
    <source>
        <dbReference type="ARBA" id="ARBA00022741"/>
    </source>
</evidence>
<dbReference type="Gene3D" id="1.10.510.10">
    <property type="entry name" value="Transferase(Phosphotransferase) domain 1"/>
    <property type="match status" value="1"/>
</dbReference>